<name>A0A2U2B5B9_9BACT</name>
<proteinExistence type="predicted"/>
<keyword evidence="2" id="KW-1185">Reference proteome</keyword>
<protein>
    <recommendedName>
        <fullName evidence="3">Lipoprotein</fullName>
    </recommendedName>
</protein>
<organism evidence="1 2">
    <name type="scientific">Marinilabilia rubra</name>
    <dbReference type="NCBI Taxonomy" id="2162893"/>
    <lineage>
        <taxon>Bacteria</taxon>
        <taxon>Pseudomonadati</taxon>
        <taxon>Bacteroidota</taxon>
        <taxon>Bacteroidia</taxon>
        <taxon>Marinilabiliales</taxon>
        <taxon>Marinilabiliaceae</taxon>
        <taxon>Marinilabilia</taxon>
    </lineage>
</organism>
<evidence type="ECO:0008006" key="3">
    <source>
        <dbReference type="Google" id="ProtNLM"/>
    </source>
</evidence>
<reference evidence="1 2" key="1">
    <citation type="submission" date="2018-05" db="EMBL/GenBank/DDBJ databases">
        <title>Marinilabilia rubrum sp. nov., isolated from saltern sediment.</title>
        <authorList>
            <person name="Zhang R."/>
        </authorList>
    </citation>
    <scope>NUCLEOTIDE SEQUENCE [LARGE SCALE GENOMIC DNA]</scope>
    <source>
        <strain evidence="1 2">WTE16</strain>
    </source>
</reference>
<accession>A0A2U2B5B9</accession>
<dbReference type="PROSITE" id="PS51257">
    <property type="entry name" value="PROKAR_LIPOPROTEIN"/>
    <property type="match status" value="1"/>
</dbReference>
<sequence length="207" mass="24684">MKLILVLIGLIFISSCRSLTDNSELFYLSHNYESYTSAYIDTIRTIQSVEKEDSVYRIKYKVYELDRIDTITYILKEDSSFQPEYQWNGDCGSAFILADVEEFNLNFKSYKVYKYASNPRAIDGCVTHFWTPGLGVFLVRSTAWRKMRILYSTNEEINKEITSLCRLIWQYPEFYFGCNEKMEIIPNQIFEEFSDWYMNERLKPFEE</sequence>
<comment type="caution">
    <text evidence="1">The sequence shown here is derived from an EMBL/GenBank/DDBJ whole genome shotgun (WGS) entry which is preliminary data.</text>
</comment>
<evidence type="ECO:0000313" key="1">
    <source>
        <dbReference type="EMBL" id="PWD98232.1"/>
    </source>
</evidence>
<dbReference type="OrthoDB" id="1495399at2"/>
<evidence type="ECO:0000313" key="2">
    <source>
        <dbReference type="Proteomes" id="UP000244956"/>
    </source>
</evidence>
<dbReference type="EMBL" id="QEWP01000017">
    <property type="protein sequence ID" value="PWD98232.1"/>
    <property type="molecule type" value="Genomic_DNA"/>
</dbReference>
<dbReference type="AlphaFoldDB" id="A0A2U2B5B9"/>
<gene>
    <name evidence="1" type="ORF">DDZ16_16490</name>
</gene>
<dbReference type="RefSeq" id="WP_109265583.1">
    <property type="nucleotide sequence ID" value="NZ_QEWP01000017.1"/>
</dbReference>
<dbReference type="Proteomes" id="UP000244956">
    <property type="component" value="Unassembled WGS sequence"/>
</dbReference>